<feature type="domain" description="HTH merR-type" evidence="3">
    <location>
        <begin position="1"/>
        <end position="70"/>
    </location>
</feature>
<dbReference type="InterPro" id="IPR000551">
    <property type="entry name" value="MerR-type_HTH_dom"/>
</dbReference>
<comment type="caution">
    <text evidence="4">The sequence shown here is derived from an EMBL/GenBank/DDBJ whole genome shotgun (WGS) entry which is preliminary data.</text>
</comment>
<evidence type="ECO:0000313" key="5">
    <source>
        <dbReference type="Proteomes" id="UP000194000"/>
    </source>
</evidence>
<evidence type="ECO:0000256" key="1">
    <source>
        <dbReference type="ARBA" id="ARBA00023125"/>
    </source>
</evidence>
<sequence>MEMTIDRLAQHVSMSSRNIREWQRQGLLPPPTRRGRVGIYGDEHVARIKRVQSLHADGFPLDLIRRMIDTGTGSETDIRHLAAEVLAPFSTSGSTTISREELEHRLGPNAAAQLAKLGLIADTEADPVSVRDAETLNLIEGLTGAGISLERLVATLVDVRAHQRSIAEMILRAYAEDVWEPFVSSKFHTPDWGSLADNAGRARPLTVALLTHLQRTALDDAAKSLVLHEVQQAERALEDIDPSGRSQRGRADDDH</sequence>
<evidence type="ECO:0000259" key="3">
    <source>
        <dbReference type="PROSITE" id="PS50937"/>
    </source>
</evidence>
<dbReference type="GO" id="GO:0003700">
    <property type="term" value="F:DNA-binding transcription factor activity"/>
    <property type="evidence" value="ECO:0007669"/>
    <property type="project" value="InterPro"/>
</dbReference>
<keyword evidence="1" id="KW-0238">DNA-binding</keyword>
<organism evidence="4 5">
    <name type="scientific">Mycobacterium fragae</name>
    <dbReference type="NCBI Taxonomy" id="1260918"/>
    <lineage>
        <taxon>Bacteria</taxon>
        <taxon>Bacillati</taxon>
        <taxon>Actinomycetota</taxon>
        <taxon>Actinomycetes</taxon>
        <taxon>Mycobacteriales</taxon>
        <taxon>Mycobacteriaceae</taxon>
        <taxon>Mycobacterium</taxon>
    </lineage>
</organism>
<dbReference type="GO" id="GO:0003677">
    <property type="term" value="F:DNA binding"/>
    <property type="evidence" value="ECO:0007669"/>
    <property type="project" value="UniProtKB-KW"/>
</dbReference>
<dbReference type="RefSeq" id="WP_085196333.1">
    <property type="nucleotide sequence ID" value="NZ_JACKVI010000010.1"/>
</dbReference>
<dbReference type="SMART" id="SM00422">
    <property type="entry name" value="HTH_MERR"/>
    <property type="match status" value="1"/>
</dbReference>
<dbReference type="PROSITE" id="PS50937">
    <property type="entry name" value="HTH_MERR_2"/>
    <property type="match status" value="1"/>
</dbReference>
<dbReference type="PANTHER" id="PTHR30204:SF93">
    <property type="entry name" value="HTH MERR-TYPE DOMAIN-CONTAINING PROTEIN"/>
    <property type="match status" value="1"/>
</dbReference>
<proteinExistence type="predicted"/>
<dbReference type="OrthoDB" id="3830374at2"/>
<dbReference type="EMBL" id="LQOW01000016">
    <property type="protein sequence ID" value="ORV61233.1"/>
    <property type="molecule type" value="Genomic_DNA"/>
</dbReference>
<reference evidence="4 5" key="1">
    <citation type="submission" date="2016-01" db="EMBL/GenBank/DDBJ databases">
        <title>The new phylogeny of the genus Mycobacterium.</title>
        <authorList>
            <person name="Tarcisio F."/>
            <person name="Conor M."/>
            <person name="Antonella G."/>
            <person name="Elisabetta G."/>
            <person name="Giulia F.S."/>
            <person name="Sara T."/>
            <person name="Anna F."/>
            <person name="Clotilde B."/>
            <person name="Roberto B."/>
            <person name="Veronica D.S."/>
            <person name="Fabio R."/>
            <person name="Monica P."/>
            <person name="Olivier J."/>
            <person name="Enrico T."/>
            <person name="Nicola S."/>
        </authorList>
    </citation>
    <scope>NUCLEOTIDE SEQUENCE [LARGE SCALE GENOMIC DNA]</scope>
    <source>
        <strain evidence="4 5">DSM 45731</strain>
    </source>
</reference>
<dbReference type="SUPFAM" id="SSF46955">
    <property type="entry name" value="Putative DNA-binding domain"/>
    <property type="match status" value="1"/>
</dbReference>
<evidence type="ECO:0000313" key="4">
    <source>
        <dbReference type="EMBL" id="ORV61233.1"/>
    </source>
</evidence>
<dbReference type="AlphaFoldDB" id="A0A1X1UWN3"/>
<dbReference type="Proteomes" id="UP000194000">
    <property type="component" value="Unassembled WGS sequence"/>
</dbReference>
<evidence type="ECO:0000256" key="2">
    <source>
        <dbReference type="SAM" id="MobiDB-lite"/>
    </source>
</evidence>
<dbReference type="STRING" id="1260918.AWC06_12740"/>
<dbReference type="PANTHER" id="PTHR30204">
    <property type="entry name" value="REDOX-CYCLING DRUG-SENSING TRANSCRIPTIONAL ACTIVATOR SOXR"/>
    <property type="match status" value="1"/>
</dbReference>
<keyword evidence="5" id="KW-1185">Reference proteome</keyword>
<dbReference type="InterPro" id="IPR047057">
    <property type="entry name" value="MerR_fam"/>
</dbReference>
<dbReference type="Gene3D" id="1.10.1660.10">
    <property type="match status" value="1"/>
</dbReference>
<feature type="region of interest" description="Disordered" evidence="2">
    <location>
        <begin position="236"/>
        <end position="255"/>
    </location>
</feature>
<dbReference type="Pfam" id="PF13411">
    <property type="entry name" value="MerR_1"/>
    <property type="match status" value="1"/>
</dbReference>
<accession>A0A1X1UWN3</accession>
<dbReference type="InterPro" id="IPR009061">
    <property type="entry name" value="DNA-bd_dom_put_sf"/>
</dbReference>
<name>A0A1X1UWN3_9MYCO</name>
<protein>
    <recommendedName>
        <fullName evidence="3">HTH merR-type domain-containing protein</fullName>
    </recommendedName>
</protein>
<gene>
    <name evidence="4" type="ORF">AWC06_12740</name>
</gene>